<evidence type="ECO:0000259" key="2">
    <source>
        <dbReference type="PROSITE" id="PS50828"/>
    </source>
</evidence>
<keyword evidence="4" id="KW-1185">Reference proteome</keyword>
<dbReference type="Proteomes" id="UP000322667">
    <property type="component" value="Chromosome D05"/>
</dbReference>
<keyword evidence="1" id="KW-0732">Signal</keyword>
<dbReference type="InterPro" id="IPR055319">
    <property type="entry name" value="At5g58720-like"/>
</dbReference>
<dbReference type="InterPro" id="IPR036063">
    <property type="entry name" value="Smr_dom_sf"/>
</dbReference>
<dbReference type="PANTHER" id="PTHR47676">
    <property type="entry name" value="OS01G0225100 PROTEIN"/>
    <property type="match status" value="1"/>
</dbReference>
<sequence length="71" mass="8229">MRLIFLIRCVFYLVITGCGTHGMGKSKLKQSVTKLLEKEGIQWREENRGTILIKLDGYREFSFLESNSDTE</sequence>
<proteinExistence type="predicted"/>
<dbReference type="Gene3D" id="3.30.1370.110">
    <property type="match status" value="1"/>
</dbReference>
<dbReference type="EMBL" id="CM017627">
    <property type="protein sequence ID" value="TYH72356.1"/>
    <property type="molecule type" value="Genomic_DNA"/>
</dbReference>
<dbReference type="PANTHER" id="PTHR47676:SF1">
    <property type="entry name" value="SMR DOMAIN-CONTAINING PROTEIN"/>
    <property type="match status" value="1"/>
</dbReference>
<dbReference type="AlphaFoldDB" id="A0A5D2L006"/>
<gene>
    <name evidence="3" type="ORF">ES332_D05G249900v1</name>
</gene>
<feature type="chain" id="PRO_5023044224" description="Smr domain-containing protein" evidence="1">
    <location>
        <begin position="20"/>
        <end position="71"/>
    </location>
</feature>
<evidence type="ECO:0000313" key="4">
    <source>
        <dbReference type="Proteomes" id="UP000322667"/>
    </source>
</evidence>
<feature type="domain" description="Smr" evidence="2">
    <location>
        <begin position="1"/>
        <end position="56"/>
    </location>
</feature>
<dbReference type="SUPFAM" id="SSF160443">
    <property type="entry name" value="SMR domain-like"/>
    <property type="match status" value="1"/>
</dbReference>
<dbReference type="InterPro" id="IPR002625">
    <property type="entry name" value="Smr_dom"/>
</dbReference>
<protein>
    <recommendedName>
        <fullName evidence="2">Smr domain-containing protein</fullName>
    </recommendedName>
</protein>
<name>A0A5D2L006_GOSTO</name>
<organism evidence="3 4">
    <name type="scientific">Gossypium tomentosum</name>
    <name type="common">Hawaiian cotton</name>
    <name type="synonym">Gossypium sandvicense</name>
    <dbReference type="NCBI Taxonomy" id="34277"/>
    <lineage>
        <taxon>Eukaryota</taxon>
        <taxon>Viridiplantae</taxon>
        <taxon>Streptophyta</taxon>
        <taxon>Embryophyta</taxon>
        <taxon>Tracheophyta</taxon>
        <taxon>Spermatophyta</taxon>
        <taxon>Magnoliopsida</taxon>
        <taxon>eudicotyledons</taxon>
        <taxon>Gunneridae</taxon>
        <taxon>Pentapetalae</taxon>
        <taxon>rosids</taxon>
        <taxon>malvids</taxon>
        <taxon>Malvales</taxon>
        <taxon>Malvaceae</taxon>
        <taxon>Malvoideae</taxon>
        <taxon>Gossypium</taxon>
    </lineage>
</organism>
<feature type="signal peptide" evidence="1">
    <location>
        <begin position="1"/>
        <end position="19"/>
    </location>
</feature>
<evidence type="ECO:0000313" key="3">
    <source>
        <dbReference type="EMBL" id="TYH72356.1"/>
    </source>
</evidence>
<accession>A0A5D2L006</accession>
<evidence type="ECO:0000256" key="1">
    <source>
        <dbReference type="SAM" id="SignalP"/>
    </source>
</evidence>
<reference evidence="3 4" key="1">
    <citation type="submission" date="2019-07" db="EMBL/GenBank/DDBJ databases">
        <title>WGS assembly of Gossypium tomentosum.</title>
        <authorList>
            <person name="Chen Z.J."/>
            <person name="Sreedasyam A."/>
            <person name="Ando A."/>
            <person name="Song Q."/>
            <person name="De L."/>
            <person name="Hulse-Kemp A."/>
            <person name="Ding M."/>
            <person name="Ye W."/>
            <person name="Kirkbride R."/>
            <person name="Jenkins J."/>
            <person name="Plott C."/>
            <person name="Lovell J."/>
            <person name="Lin Y.-M."/>
            <person name="Vaughn R."/>
            <person name="Liu B."/>
            <person name="Li W."/>
            <person name="Simpson S."/>
            <person name="Scheffler B."/>
            <person name="Saski C."/>
            <person name="Grover C."/>
            <person name="Hu G."/>
            <person name="Conover J."/>
            <person name="Carlson J."/>
            <person name="Shu S."/>
            <person name="Boston L."/>
            <person name="Williams M."/>
            <person name="Peterson D."/>
            <person name="Mcgee K."/>
            <person name="Jones D."/>
            <person name="Wendel J."/>
            <person name="Stelly D."/>
            <person name="Grimwood J."/>
            <person name="Schmutz J."/>
        </authorList>
    </citation>
    <scope>NUCLEOTIDE SEQUENCE [LARGE SCALE GENOMIC DNA]</scope>
    <source>
        <strain evidence="3">7179.01</strain>
    </source>
</reference>
<dbReference type="PROSITE" id="PS50828">
    <property type="entry name" value="SMR"/>
    <property type="match status" value="1"/>
</dbReference>